<sequence>MVNFTILAGGDTNDSCLTYLDQYTTDANSSWIMSHLTNKVAIALSATNQHAPVGALQSFAVDPEGAISLVDGIATGTEGKLEPHMTYQHHNELFIPDKGNGKIWRLGEADDNPGALVVHGWIQQPIGSGPRHHPTPTLQEVPAFPNGTFQVIASPNPYIYTSNRNTGMQDPRGDTIAIFENIGNQVYTGLDQIRGMMSGEQAGYGGDAYIVVAGGANLEEVSVNTAIPARTAFVWLHQNRV</sequence>
<dbReference type="Proteomes" id="UP000054538">
    <property type="component" value="Unassembled WGS sequence"/>
</dbReference>
<organism evidence="1 2">
    <name type="scientific">Paxillus rubicundulus Ve08.2h10</name>
    <dbReference type="NCBI Taxonomy" id="930991"/>
    <lineage>
        <taxon>Eukaryota</taxon>
        <taxon>Fungi</taxon>
        <taxon>Dikarya</taxon>
        <taxon>Basidiomycota</taxon>
        <taxon>Agaricomycotina</taxon>
        <taxon>Agaricomycetes</taxon>
        <taxon>Agaricomycetidae</taxon>
        <taxon>Boletales</taxon>
        <taxon>Paxilineae</taxon>
        <taxon>Paxillaceae</taxon>
        <taxon>Paxillus</taxon>
    </lineage>
</organism>
<name>A0A0D0E384_9AGAM</name>
<reference evidence="1 2" key="1">
    <citation type="submission" date="2014-04" db="EMBL/GenBank/DDBJ databases">
        <authorList>
            <consortium name="DOE Joint Genome Institute"/>
            <person name="Kuo A."/>
            <person name="Kohler A."/>
            <person name="Jargeat P."/>
            <person name="Nagy L.G."/>
            <person name="Floudas D."/>
            <person name="Copeland A."/>
            <person name="Barry K.W."/>
            <person name="Cichocki N."/>
            <person name="Veneault-Fourrey C."/>
            <person name="LaButti K."/>
            <person name="Lindquist E.A."/>
            <person name="Lipzen A."/>
            <person name="Lundell T."/>
            <person name="Morin E."/>
            <person name="Murat C."/>
            <person name="Sun H."/>
            <person name="Tunlid A."/>
            <person name="Henrissat B."/>
            <person name="Grigoriev I.V."/>
            <person name="Hibbett D.S."/>
            <person name="Martin F."/>
            <person name="Nordberg H.P."/>
            <person name="Cantor M.N."/>
            <person name="Hua S.X."/>
        </authorList>
    </citation>
    <scope>NUCLEOTIDE SEQUENCE [LARGE SCALE GENOMIC DNA]</scope>
    <source>
        <strain evidence="1 2">Ve08.2h10</strain>
    </source>
</reference>
<gene>
    <name evidence="1" type="ORF">PAXRUDRAFT_31049</name>
</gene>
<dbReference type="STRING" id="930991.A0A0D0E384"/>
<dbReference type="EMBL" id="KN824886">
    <property type="protein sequence ID" value="KIK98616.1"/>
    <property type="molecule type" value="Genomic_DNA"/>
</dbReference>
<evidence type="ECO:0000313" key="2">
    <source>
        <dbReference type="Proteomes" id="UP000054538"/>
    </source>
</evidence>
<dbReference type="HOGENOM" id="CLU_038716_1_0_1"/>
<keyword evidence="2" id="KW-1185">Reference proteome</keyword>
<dbReference type="InParanoid" id="A0A0D0E384"/>
<dbReference type="OrthoDB" id="9972196at2759"/>
<dbReference type="AlphaFoldDB" id="A0A0D0E384"/>
<reference evidence="2" key="2">
    <citation type="submission" date="2015-01" db="EMBL/GenBank/DDBJ databases">
        <title>Evolutionary Origins and Diversification of the Mycorrhizal Mutualists.</title>
        <authorList>
            <consortium name="DOE Joint Genome Institute"/>
            <consortium name="Mycorrhizal Genomics Consortium"/>
            <person name="Kohler A."/>
            <person name="Kuo A."/>
            <person name="Nagy L.G."/>
            <person name="Floudas D."/>
            <person name="Copeland A."/>
            <person name="Barry K.W."/>
            <person name="Cichocki N."/>
            <person name="Veneault-Fourrey C."/>
            <person name="LaButti K."/>
            <person name="Lindquist E.A."/>
            <person name="Lipzen A."/>
            <person name="Lundell T."/>
            <person name="Morin E."/>
            <person name="Murat C."/>
            <person name="Riley R."/>
            <person name="Ohm R."/>
            <person name="Sun H."/>
            <person name="Tunlid A."/>
            <person name="Henrissat B."/>
            <person name="Grigoriev I.V."/>
            <person name="Hibbett D.S."/>
            <person name="Martin F."/>
        </authorList>
    </citation>
    <scope>NUCLEOTIDE SEQUENCE [LARGE SCALE GENOMIC DNA]</scope>
    <source>
        <strain evidence="2">Ve08.2h10</strain>
    </source>
</reference>
<protein>
    <submittedName>
        <fullName evidence="1">Uncharacterized protein</fullName>
    </submittedName>
</protein>
<proteinExistence type="predicted"/>
<evidence type="ECO:0000313" key="1">
    <source>
        <dbReference type="EMBL" id="KIK98616.1"/>
    </source>
</evidence>
<accession>A0A0D0E384</accession>